<name>A0A240BZC1_SERFI</name>
<evidence type="ECO:0000313" key="2">
    <source>
        <dbReference type="Proteomes" id="UP000215134"/>
    </source>
</evidence>
<dbReference type="EMBL" id="LT906479">
    <property type="protein sequence ID" value="SNW01137.1"/>
    <property type="molecule type" value="Genomic_DNA"/>
</dbReference>
<evidence type="ECO:0000313" key="1">
    <source>
        <dbReference type="EMBL" id="SNW01137.1"/>
    </source>
</evidence>
<dbReference type="Proteomes" id="UP000215134">
    <property type="component" value="Chromosome 1"/>
</dbReference>
<dbReference type="OrthoDB" id="5444681at2"/>
<accession>A0A240BZC1</accession>
<proteinExistence type="predicted"/>
<dbReference type="InterPro" id="IPR010352">
    <property type="entry name" value="DUF945"/>
</dbReference>
<keyword evidence="2" id="KW-1185">Reference proteome</keyword>
<gene>
    <name evidence="1" type="primary">ydgA</name>
    <name evidence="1" type="ORF">SAMEA4384070_02338</name>
</gene>
<dbReference type="KEGG" id="sfj:SAMEA4384070_2338"/>
<dbReference type="AlphaFoldDB" id="A0A240BZC1"/>
<reference evidence="1 2" key="1">
    <citation type="submission" date="2017-06" db="EMBL/GenBank/DDBJ databases">
        <authorList>
            <consortium name="Pathogen Informatics"/>
        </authorList>
    </citation>
    <scope>NUCLEOTIDE SEQUENCE [LARGE SCALE GENOMIC DNA]</scope>
    <source>
        <strain evidence="1 2">NCTC12148</strain>
    </source>
</reference>
<dbReference type="STRING" id="1411141.GCA_001590885_01206"/>
<protein>
    <submittedName>
        <fullName evidence="1">Bacterial protein of uncharacterized function (DUF945)</fullName>
    </submittedName>
</protein>
<sequence length="507" mass="54244">MKKSLVAVSVIVVLGAAWTGASWYTGKLIEQRMGEVVDNANSQLKVYLPKAGVKLGYENYQRGVFSSQIRYVLRADGSVTTDDAALKPGDEVAFLETIDHGPFPFAQLKKFNLLPSMASVHTEMENTPAVKKLFDITKGKSLFTADSRISYSGDTSSAIDVIPLEYQQDKSALKFSGATINADVSSDMKAIALDASSDSAVFSGPNEFGQTEQISFQGVNLKGTSHASQFDVNLGDQTLTMKQFKVAVDGKDTVALDGFNLVSKFGETGSNIGGQVDYTMDALKVQGNDFGAGKLTLKIDRLDGKSLKEFADRYNQQTMAMLQQGQSLDPAAYEQQTTDILLQNLPLLLKGNPTVSIAPLSWKNSKGESSFTLDLALTDPAQAGSPAESPDQLLARSVKKLDANLTIPVAMATETTAQTALLQGYNAQDAQKLAQQQVQGLAAMGQMFKLTTQKDGVIGSSFHYADNQVDLNGNKMSLQEFIGMFGLLGAPAEEGAPAQDAVPAPAQ</sequence>
<dbReference type="Pfam" id="PF06097">
    <property type="entry name" value="DUF945"/>
    <property type="match status" value="1"/>
</dbReference>
<dbReference type="GeneID" id="75027490"/>
<organism evidence="1 2">
    <name type="scientific">Serratia ficaria</name>
    <dbReference type="NCBI Taxonomy" id="61651"/>
    <lineage>
        <taxon>Bacteria</taxon>
        <taxon>Pseudomonadati</taxon>
        <taxon>Pseudomonadota</taxon>
        <taxon>Gammaproteobacteria</taxon>
        <taxon>Enterobacterales</taxon>
        <taxon>Yersiniaceae</taxon>
        <taxon>Serratia</taxon>
    </lineage>
</organism>
<dbReference type="RefSeq" id="WP_061795613.1">
    <property type="nucleotide sequence ID" value="NZ_CABITV010000007.1"/>
</dbReference>